<dbReference type="PANTHER" id="PTHR13696:SF99">
    <property type="entry name" value="COBYRINIC ACID AC-DIAMIDE SYNTHASE"/>
    <property type="match status" value="1"/>
</dbReference>
<dbReference type="PIRSF" id="PIRSF009320">
    <property type="entry name" value="Nuc_binding_HP_1000"/>
    <property type="match status" value="1"/>
</dbReference>
<keyword evidence="3" id="KW-1185">Reference proteome</keyword>
<dbReference type="Gene3D" id="3.40.50.300">
    <property type="entry name" value="P-loop containing nucleotide triphosphate hydrolases"/>
    <property type="match status" value="1"/>
</dbReference>
<dbReference type="InterPro" id="IPR025669">
    <property type="entry name" value="AAA_dom"/>
</dbReference>
<dbReference type="EMBL" id="JBBKZT010000028">
    <property type="protein sequence ID" value="MEJ8851879.1"/>
    <property type="molecule type" value="Genomic_DNA"/>
</dbReference>
<dbReference type="InterPro" id="IPR050678">
    <property type="entry name" value="DNA_Partitioning_ATPase"/>
</dbReference>
<dbReference type="Pfam" id="PF13614">
    <property type="entry name" value="AAA_31"/>
    <property type="match status" value="1"/>
</dbReference>
<proteinExistence type="predicted"/>
<evidence type="ECO:0000313" key="2">
    <source>
        <dbReference type="EMBL" id="MEJ8851879.1"/>
    </source>
</evidence>
<dbReference type="PANTHER" id="PTHR13696">
    <property type="entry name" value="P-LOOP CONTAINING NUCLEOSIDE TRIPHOSPHATE HYDROLASE"/>
    <property type="match status" value="1"/>
</dbReference>
<accession>A0ABU8WWX1</accession>
<dbReference type="CDD" id="cd02042">
    <property type="entry name" value="ParAB_family"/>
    <property type="match status" value="1"/>
</dbReference>
<evidence type="ECO:0000313" key="3">
    <source>
        <dbReference type="Proteomes" id="UP001385892"/>
    </source>
</evidence>
<comment type="caution">
    <text evidence="2">The sequence shown here is derived from an EMBL/GenBank/DDBJ whole genome shotgun (WGS) entry which is preliminary data.</text>
</comment>
<feature type="domain" description="AAA" evidence="1">
    <location>
        <begin position="1"/>
        <end position="174"/>
    </location>
</feature>
<evidence type="ECO:0000259" key="1">
    <source>
        <dbReference type="Pfam" id="PF13614"/>
    </source>
</evidence>
<sequence>MSIVVISNQKGGVGKSTLAVLFAQWLAAKNGAAVCVIDLDSQCNCSKSLARFGGGHEAAALFSADAPCVTESVDEPAPGSITLLKGSKRLADVELARAEVIVPAFRQQLSALSRSYDYVVIDTPPALGLRMSAALIAADVVVCPIELEEYSIEGVTDMLKTIFGVQKRYNPRLKLGGVVANRFNPHSLRQKAALRDLITNYGQFVLPAKISTRSAIPEALAAGVPVWQLTKTSSREASEEVFEVFRLLMQRMHSGTAQVVEEGAA</sequence>
<dbReference type="SUPFAM" id="SSF52540">
    <property type="entry name" value="P-loop containing nucleoside triphosphate hydrolases"/>
    <property type="match status" value="1"/>
</dbReference>
<organism evidence="2 3">
    <name type="scientific">Variovorax rhizosphaerae</name>
    <dbReference type="NCBI Taxonomy" id="1836200"/>
    <lineage>
        <taxon>Bacteria</taxon>
        <taxon>Pseudomonadati</taxon>
        <taxon>Pseudomonadota</taxon>
        <taxon>Betaproteobacteria</taxon>
        <taxon>Burkholderiales</taxon>
        <taxon>Comamonadaceae</taxon>
        <taxon>Variovorax</taxon>
    </lineage>
</organism>
<name>A0ABU8WWX1_9BURK</name>
<protein>
    <submittedName>
        <fullName evidence="2">ParA family protein</fullName>
    </submittedName>
</protein>
<reference evidence="2 3" key="1">
    <citation type="submission" date="2024-03" db="EMBL/GenBank/DDBJ databases">
        <title>Novel species of the genus Variovorax.</title>
        <authorList>
            <person name="Liu Q."/>
            <person name="Xin Y.-H."/>
        </authorList>
    </citation>
    <scope>NUCLEOTIDE SEQUENCE [LARGE SCALE GENOMIC DNA]</scope>
    <source>
        <strain evidence="2 3">KACC 18900</strain>
    </source>
</reference>
<gene>
    <name evidence="2" type="ORF">WKW82_34990</name>
</gene>
<dbReference type="InterPro" id="IPR027417">
    <property type="entry name" value="P-loop_NTPase"/>
</dbReference>
<dbReference type="Proteomes" id="UP001385892">
    <property type="component" value="Unassembled WGS sequence"/>
</dbReference>
<dbReference type="RefSeq" id="WP_340347682.1">
    <property type="nucleotide sequence ID" value="NZ_JBBKZT010000028.1"/>
</dbReference>